<proteinExistence type="predicted"/>
<accession>A0A1X7U1W4</accession>
<name>A0A1X7U1W4_AMPQE</name>
<organism evidence="1">
    <name type="scientific">Amphimedon queenslandica</name>
    <name type="common">Sponge</name>
    <dbReference type="NCBI Taxonomy" id="400682"/>
    <lineage>
        <taxon>Eukaryota</taxon>
        <taxon>Metazoa</taxon>
        <taxon>Porifera</taxon>
        <taxon>Demospongiae</taxon>
        <taxon>Heteroscleromorpha</taxon>
        <taxon>Haplosclerida</taxon>
        <taxon>Niphatidae</taxon>
        <taxon>Amphimedon</taxon>
    </lineage>
</organism>
<evidence type="ECO:0000313" key="1">
    <source>
        <dbReference type="EnsemblMetazoa" id="Aqu2.1.21870_001"/>
    </source>
</evidence>
<protein>
    <submittedName>
        <fullName evidence="1">Uncharacterized protein</fullName>
    </submittedName>
</protein>
<dbReference type="InParanoid" id="A0A1X7U1W4"/>
<dbReference type="AlphaFoldDB" id="A0A1X7U1W4"/>
<sequence>MPDLSEARLNVQDYSDVKDTDEPSENYEEYFSTIPGETLYVLAVFKMDCFTTRFGL</sequence>
<dbReference type="EnsemblMetazoa" id="Aqu2.1.21870_001">
    <property type="protein sequence ID" value="Aqu2.1.21870_001"/>
    <property type="gene ID" value="Aqu2.1.21870"/>
</dbReference>
<reference evidence="1" key="1">
    <citation type="submission" date="2017-05" db="UniProtKB">
        <authorList>
            <consortium name="EnsemblMetazoa"/>
        </authorList>
    </citation>
    <scope>IDENTIFICATION</scope>
</reference>